<gene>
    <name evidence="4" type="ORF">Bca52824_017492</name>
</gene>
<evidence type="ECO:0000313" key="5">
    <source>
        <dbReference type="Proteomes" id="UP000886595"/>
    </source>
</evidence>
<feature type="domain" description="Ubiquitin-like" evidence="3">
    <location>
        <begin position="339"/>
        <end position="387"/>
    </location>
</feature>
<feature type="coiled-coil region" evidence="1">
    <location>
        <begin position="228"/>
        <end position="269"/>
    </location>
</feature>
<dbReference type="Pfam" id="PF00240">
    <property type="entry name" value="ubiquitin"/>
    <property type="match status" value="1"/>
</dbReference>
<evidence type="ECO:0000313" key="4">
    <source>
        <dbReference type="EMBL" id="KAG2314370.1"/>
    </source>
</evidence>
<dbReference type="Gene3D" id="3.10.20.90">
    <property type="entry name" value="Phosphatidylinositol 3-kinase Catalytic Subunit, Chain A, domain 1"/>
    <property type="match status" value="1"/>
</dbReference>
<reference evidence="4 5" key="1">
    <citation type="submission" date="2020-02" db="EMBL/GenBank/DDBJ databases">
        <authorList>
            <person name="Ma Q."/>
            <person name="Huang Y."/>
            <person name="Song X."/>
            <person name="Pei D."/>
        </authorList>
    </citation>
    <scope>NUCLEOTIDE SEQUENCE [LARGE SCALE GENOMIC DNA]</scope>
    <source>
        <strain evidence="4">Sxm20200214</strain>
        <tissue evidence="4">Leaf</tissue>
    </source>
</reference>
<dbReference type="AlphaFoldDB" id="A0A8X7VP71"/>
<dbReference type="PROSITE" id="PS50053">
    <property type="entry name" value="UBIQUITIN_2"/>
    <property type="match status" value="1"/>
</dbReference>
<organism evidence="4 5">
    <name type="scientific">Brassica carinata</name>
    <name type="common">Ethiopian mustard</name>
    <name type="synonym">Abyssinian cabbage</name>
    <dbReference type="NCBI Taxonomy" id="52824"/>
    <lineage>
        <taxon>Eukaryota</taxon>
        <taxon>Viridiplantae</taxon>
        <taxon>Streptophyta</taxon>
        <taxon>Embryophyta</taxon>
        <taxon>Tracheophyta</taxon>
        <taxon>Spermatophyta</taxon>
        <taxon>Magnoliopsida</taxon>
        <taxon>eudicotyledons</taxon>
        <taxon>Gunneridae</taxon>
        <taxon>Pentapetalae</taxon>
        <taxon>rosids</taxon>
        <taxon>malvids</taxon>
        <taxon>Brassicales</taxon>
        <taxon>Brassicaceae</taxon>
        <taxon>Brassiceae</taxon>
        <taxon>Brassica</taxon>
    </lineage>
</organism>
<feature type="region of interest" description="Disordered" evidence="2">
    <location>
        <begin position="39"/>
        <end position="112"/>
    </location>
</feature>
<feature type="coiled-coil region" evidence="1">
    <location>
        <begin position="294"/>
        <end position="321"/>
    </location>
</feature>
<keyword evidence="1" id="KW-0175">Coiled coil</keyword>
<dbReference type="EMBL" id="JAAMPC010000004">
    <property type="protein sequence ID" value="KAG2314370.1"/>
    <property type="molecule type" value="Genomic_DNA"/>
</dbReference>
<feature type="compositionally biased region" description="Basic residues" evidence="2">
    <location>
        <begin position="82"/>
        <end position="92"/>
    </location>
</feature>
<keyword evidence="5" id="KW-1185">Reference proteome</keyword>
<name>A0A8X7VP71_BRACI</name>
<dbReference type="PANTHER" id="PTHR23070">
    <property type="entry name" value="BCS1 AAA-TYPE ATPASE"/>
    <property type="match status" value="1"/>
</dbReference>
<dbReference type="OrthoDB" id="1133105at2759"/>
<protein>
    <recommendedName>
        <fullName evidence="3">Ubiquitin-like domain-containing protein</fullName>
    </recommendedName>
</protein>
<sequence length="588" mass="68908">MGDISIISASRRIIMLMAENLSNLNSPEPNMDKEIVNIENSKVNEGSRSHKKAIVNSDDDGAKRNTGKRKRFDDRDLVNTARKPKKKRKKNKEKIQKEDQEAEHLINDSSSNWKTHTTNLWSSIEVEFVVKFDMTVETKKKDEIMRDPLAFKDGEEYYKRIGKAWKRGYLLYKEKNEEDREDKSDEEASDLEEEIRVDKVSEWTDYSVKFRNHHEIQIRVDKFRNHHRNLLSQLLSQANENAKRQEDDINTLQRALKEKEEEIKISKISIHFDVKREELRKNTESINCQKETFSVYLRGELDNIQEERDALRNQHKRKLDDNGVENLLNKMKRRESTRLQIFVRMMSGGKTIVIYANKNNAVEQLHHRIELKVKVPVKEQRVIYKGEQDSSLHFLGHNIIELGVPGCTRISIDDLVSILRDLKYARRFEADVKERDKIIVKLNAEIEVLKMANSYAHRSADQWCNKAIELQEQLEEANMMKRADSDSLVSLTKQLEGRNKRLMHAVVSEMTDLKNKAKLMAMVGLRQSQDLYKSEQLLETAAELLYKVEKEAMKSELETVEKEKKQDLKKNHIILEEKINIRSKGLKP</sequence>
<comment type="caution">
    <text evidence="4">The sequence shown here is derived from an EMBL/GenBank/DDBJ whole genome shotgun (WGS) entry which is preliminary data.</text>
</comment>
<dbReference type="SUPFAM" id="SSF54236">
    <property type="entry name" value="Ubiquitin-like"/>
    <property type="match status" value="1"/>
</dbReference>
<accession>A0A8X7VP71</accession>
<evidence type="ECO:0000259" key="3">
    <source>
        <dbReference type="PROSITE" id="PS50053"/>
    </source>
</evidence>
<dbReference type="InterPro" id="IPR050747">
    <property type="entry name" value="Mitochondrial_chaperone_BCS1"/>
</dbReference>
<evidence type="ECO:0000256" key="2">
    <source>
        <dbReference type="SAM" id="MobiDB-lite"/>
    </source>
</evidence>
<dbReference type="Proteomes" id="UP000886595">
    <property type="component" value="Unassembled WGS sequence"/>
</dbReference>
<dbReference type="InterPro" id="IPR029071">
    <property type="entry name" value="Ubiquitin-like_domsf"/>
</dbReference>
<evidence type="ECO:0000256" key="1">
    <source>
        <dbReference type="SAM" id="Coils"/>
    </source>
</evidence>
<proteinExistence type="predicted"/>
<feature type="compositionally biased region" description="Basic and acidic residues" evidence="2">
    <location>
        <begin position="93"/>
        <end position="106"/>
    </location>
</feature>
<dbReference type="InterPro" id="IPR000626">
    <property type="entry name" value="Ubiquitin-like_dom"/>
</dbReference>